<dbReference type="EMBL" id="JAJHPV010000012">
    <property type="protein sequence ID" value="MCC6070897.1"/>
    <property type="molecule type" value="Genomic_DNA"/>
</dbReference>
<gene>
    <name evidence="2" type="ORF">LMJ30_08010</name>
</gene>
<evidence type="ECO:0000313" key="3">
    <source>
        <dbReference type="Proteomes" id="UP001198701"/>
    </source>
</evidence>
<feature type="region of interest" description="Disordered" evidence="1">
    <location>
        <begin position="1"/>
        <end position="22"/>
    </location>
</feature>
<evidence type="ECO:0008006" key="4">
    <source>
        <dbReference type="Google" id="ProtNLM"/>
    </source>
</evidence>
<sequence>MPKNKRPVPRKPAATSAPQDDDDLVAQAMADLALDIAVPEDGDEAHPGQKQEELNRMILNALRKKNDDVLYDAVERARYSDIPAYLLLRSSIEEASGVAVMRREGAPAMEINAFAIPLFVHGRGGLDQSAAFADPDAFEALVDSLRSGGLESEEAKVVLVAHAYDPREAARITYCELNEIVREVHASMTAKKLTATPALDRTMTGWAPNTAAAGEPTVELRFLVGFALKRVDDPFYAIPDEDARAEAYFDERMARYRAWTEQAVPLVRRCLAADPDAIDVNFLYQDLFFGAFEHGVEELATLRMMTQLNQALEGSGVAPAEASARVAAAASDDDLVMRVSLLSQDGALLATVEKPLDVGADLEAEIADVRDALAAIGIGTVAVDAVAGD</sequence>
<proteinExistence type="predicted"/>
<dbReference type="Proteomes" id="UP001198701">
    <property type="component" value="Unassembled WGS sequence"/>
</dbReference>
<dbReference type="RefSeq" id="WP_229431820.1">
    <property type="nucleotide sequence ID" value="NZ_JAJHPV010000012.1"/>
</dbReference>
<keyword evidence="3" id="KW-1185">Reference proteome</keyword>
<protein>
    <recommendedName>
        <fullName evidence="4">DUF2863 family protein</fullName>
    </recommendedName>
</protein>
<organism evidence="2 3">
    <name type="scientific">Massilia agrisoli</name>
    <dbReference type="NCBI Taxonomy" id="2892444"/>
    <lineage>
        <taxon>Bacteria</taxon>
        <taxon>Pseudomonadati</taxon>
        <taxon>Pseudomonadota</taxon>
        <taxon>Betaproteobacteria</taxon>
        <taxon>Burkholderiales</taxon>
        <taxon>Oxalobacteraceae</taxon>
        <taxon>Telluria group</taxon>
        <taxon>Massilia</taxon>
    </lineage>
</organism>
<name>A0ABS8IQJ6_9BURK</name>
<accession>A0ABS8IQJ6</accession>
<reference evidence="2 3" key="1">
    <citation type="submission" date="2021-11" db="EMBL/GenBank/DDBJ databases">
        <authorList>
            <person name="Huq M.A."/>
        </authorList>
    </citation>
    <scope>NUCLEOTIDE SEQUENCE [LARGE SCALE GENOMIC DNA]</scope>
    <source>
        <strain evidence="2 3">MAHUQ-52</strain>
    </source>
</reference>
<comment type="caution">
    <text evidence="2">The sequence shown here is derived from an EMBL/GenBank/DDBJ whole genome shotgun (WGS) entry which is preliminary data.</text>
</comment>
<evidence type="ECO:0000313" key="2">
    <source>
        <dbReference type="EMBL" id="MCC6070897.1"/>
    </source>
</evidence>
<evidence type="ECO:0000256" key="1">
    <source>
        <dbReference type="SAM" id="MobiDB-lite"/>
    </source>
</evidence>